<dbReference type="Pfam" id="PF07715">
    <property type="entry name" value="Plug"/>
    <property type="match status" value="1"/>
</dbReference>
<dbReference type="RefSeq" id="WP_316974915.1">
    <property type="nucleotide sequence ID" value="NZ_JAWIIJ010000015.1"/>
</dbReference>
<keyword evidence="5 11" id="KW-0812">Transmembrane</keyword>
<evidence type="ECO:0000256" key="5">
    <source>
        <dbReference type="ARBA" id="ARBA00022692"/>
    </source>
</evidence>
<accession>A0ABU3W3E9</accession>
<dbReference type="PANTHER" id="PTHR30069">
    <property type="entry name" value="TONB-DEPENDENT OUTER MEMBRANE RECEPTOR"/>
    <property type="match status" value="1"/>
</dbReference>
<evidence type="ECO:0000256" key="2">
    <source>
        <dbReference type="ARBA" id="ARBA00008143"/>
    </source>
</evidence>
<keyword evidence="7 12" id="KW-0798">TonB box</keyword>
<feature type="domain" description="TonB-dependent receptor plug" evidence="15">
    <location>
        <begin position="62"/>
        <end position="148"/>
    </location>
</feature>
<evidence type="ECO:0000259" key="14">
    <source>
        <dbReference type="Pfam" id="PF00593"/>
    </source>
</evidence>
<dbReference type="InterPro" id="IPR037066">
    <property type="entry name" value="Plug_dom_sf"/>
</dbReference>
<keyword evidence="8 11" id="KW-0472">Membrane</keyword>
<sequence>MPMNPPRNVCLLALAIAATLPATGSAEPAALQELVITAKGHEADTLDTARAVERLAPQPRDAATNTGDLFRGQPGLAVQGDGGAWGGNPVLRGLRKESVVMMVDGKRLNSAQPKGAIASLAALSLLDSVEVVKGPGSVLHGTGALGGAINLRTPEPAFSARPELSGRLNASAGSVDNHLAGGALVRASSQDHGLVLGAAGKDLDDYDTPDGEVANSGYRSNSWLARYAYRLSDDQTLSVNLQHHADRDVWYPGSRKAGPGGNGSLTIHSPRQERTLLAVDYDAHLGPGTLSASLYRQEVDRQIRAWWDLKARNQVRNDVTFRTDGGQLNYLLPLADHHLVTLGLDSWEMTADPKRFTFKPPMSDSPVANSPFRDGRIRSHGVFLQDDIDLGRWQLQLGARYDRVDGDARVMGNGPGARNEGLDNSANTLSWSTGALYHVSALINPYVHLGTAYRAPDMRERFEDASRGDGYFHKGNPQLDPEKSTTLELGLKGRTPTARYQVAAFYTRIDDYIAGRVTGAHHPRNNLPLKQTENLDEVTIYGAEAGFSLALSALNESAGELAIDGSATWLRGTNEQDDEPLYQMPAPELSIGIGDWQGPGLRWHTQVRAVAEQDRTADRFSSHTELATPGYATLDLRLGWAFANPGPFTNLELTLAANNLLDKRYREHLTEGNILAPGRGFVLSLGTGFGHQ</sequence>
<evidence type="ECO:0000256" key="3">
    <source>
        <dbReference type="ARBA" id="ARBA00022448"/>
    </source>
</evidence>
<gene>
    <name evidence="16" type="ORF">RYS15_17645</name>
</gene>
<feature type="signal peptide" evidence="13">
    <location>
        <begin position="1"/>
        <end position="26"/>
    </location>
</feature>
<keyword evidence="4 11" id="KW-1134">Transmembrane beta strand</keyword>
<dbReference type="Gene3D" id="2.170.130.10">
    <property type="entry name" value="TonB-dependent receptor, plug domain"/>
    <property type="match status" value="1"/>
</dbReference>
<dbReference type="Pfam" id="PF00593">
    <property type="entry name" value="TonB_dep_Rec_b-barrel"/>
    <property type="match status" value="1"/>
</dbReference>
<evidence type="ECO:0000313" key="16">
    <source>
        <dbReference type="EMBL" id="MDV2080511.1"/>
    </source>
</evidence>
<name>A0ABU3W3E9_9GAMM</name>
<organism evidence="16 17">
    <name type="scientific">Marinobacter xestospongiae</name>
    <dbReference type="NCBI Taxonomy" id="994319"/>
    <lineage>
        <taxon>Bacteria</taxon>
        <taxon>Pseudomonadati</taxon>
        <taxon>Pseudomonadota</taxon>
        <taxon>Gammaproteobacteria</taxon>
        <taxon>Pseudomonadales</taxon>
        <taxon>Marinobacteraceae</taxon>
        <taxon>Marinobacter</taxon>
    </lineage>
</organism>
<proteinExistence type="inferred from homology"/>
<dbReference type="InterPro" id="IPR039426">
    <property type="entry name" value="TonB-dep_rcpt-like"/>
</dbReference>
<dbReference type="PANTHER" id="PTHR30069:SF29">
    <property type="entry name" value="HEMOGLOBIN AND HEMOGLOBIN-HAPTOGLOBIN-BINDING PROTEIN 1-RELATED"/>
    <property type="match status" value="1"/>
</dbReference>
<evidence type="ECO:0000256" key="11">
    <source>
        <dbReference type="PROSITE-ProRule" id="PRU01360"/>
    </source>
</evidence>
<keyword evidence="10 11" id="KW-0998">Cell outer membrane</keyword>
<evidence type="ECO:0000256" key="8">
    <source>
        <dbReference type="ARBA" id="ARBA00023136"/>
    </source>
</evidence>
<evidence type="ECO:0000256" key="9">
    <source>
        <dbReference type="ARBA" id="ARBA00023170"/>
    </source>
</evidence>
<comment type="similarity">
    <text evidence="2">Belongs to the TonB-dependent receptor family. Hemoglobin/haptoglobin binding protein subfamily.</text>
</comment>
<dbReference type="InterPro" id="IPR012910">
    <property type="entry name" value="Plug_dom"/>
</dbReference>
<evidence type="ECO:0000256" key="13">
    <source>
        <dbReference type="SAM" id="SignalP"/>
    </source>
</evidence>
<dbReference type="InterPro" id="IPR036942">
    <property type="entry name" value="Beta-barrel_TonB_sf"/>
</dbReference>
<reference evidence="16 17" key="1">
    <citation type="submission" date="2023-10" db="EMBL/GenBank/DDBJ databases">
        <title>Characteristics and mechanism of a salt-tolerant marine origin heterotrophic nitrifying- aerobic denitrifying bacteria Marinobacter xestospongiae HN1.</title>
        <authorList>
            <person name="Qi R."/>
        </authorList>
    </citation>
    <scope>NUCLEOTIDE SEQUENCE [LARGE SCALE GENOMIC DNA]</scope>
    <source>
        <strain evidence="16 17">HN1</strain>
    </source>
</reference>
<keyword evidence="9 16" id="KW-0675">Receptor</keyword>
<dbReference type="PROSITE" id="PS52016">
    <property type="entry name" value="TONB_DEPENDENT_REC_3"/>
    <property type="match status" value="1"/>
</dbReference>
<evidence type="ECO:0000256" key="12">
    <source>
        <dbReference type="RuleBase" id="RU003357"/>
    </source>
</evidence>
<keyword evidence="6 13" id="KW-0732">Signal</keyword>
<comment type="caution">
    <text evidence="16">The sequence shown here is derived from an EMBL/GenBank/DDBJ whole genome shotgun (WGS) entry which is preliminary data.</text>
</comment>
<evidence type="ECO:0000256" key="4">
    <source>
        <dbReference type="ARBA" id="ARBA00022452"/>
    </source>
</evidence>
<evidence type="ECO:0000256" key="10">
    <source>
        <dbReference type="ARBA" id="ARBA00023237"/>
    </source>
</evidence>
<evidence type="ECO:0000256" key="6">
    <source>
        <dbReference type="ARBA" id="ARBA00022729"/>
    </source>
</evidence>
<keyword evidence="17" id="KW-1185">Reference proteome</keyword>
<evidence type="ECO:0000313" key="17">
    <source>
        <dbReference type="Proteomes" id="UP001269819"/>
    </source>
</evidence>
<dbReference type="CDD" id="cd01347">
    <property type="entry name" value="ligand_gated_channel"/>
    <property type="match status" value="1"/>
</dbReference>
<protein>
    <submittedName>
        <fullName evidence="16">TonB-dependent receptor</fullName>
    </submittedName>
</protein>
<comment type="subcellular location">
    <subcellularLocation>
        <location evidence="1 11">Cell outer membrane</location>
        <topology evidence="1 11">Multi-pass membrane protein</topology>
    </subcellularLocation>
</comment>
<feature type="chain" id="PRO_5046196585" evidence="13">
    <location>
        <begin position="27"/>
        <end position="692"/>
    </location>
</feature>
<dbReference type="SUPFAM" id="SSF56935">
    <property type="entry name" value="Porins"/>
    <property type="match status" value="1"/>
</dbReference>
<dbReference type="EMBL" id="JAWIIJ010000015">
    <property type="protein sequence ID" value="MDV2080511.1"/>
    <property type="molecule type" value="Genomic_DNA"/>
</dbReference>
<keyword evidence="3 11" id="KW-0813">Transport</keyword>
<dbReference type="Proteomes" id="UP001269819">
    <property type="component" value="Unassembled WGS sequence"/>
</dbReference>
<dbReference type="Gene3D" id="2.40.170.20">
    <property type="entry name" value="TonB-dependent receptor, beta-barrel domain"/>
    <property type="match status" value="1"/>
</dbReference>
<evidence type="ECO:0000256" key="7">
    <source>
        <dbReference type="ARBA" id="ARBA00023077"/>
    </source>
</evidence>
<dbReference type="InterPro" id="IPR000531">
    <property type="entry name" value="Beta-barrel_TonB"/>
</dbReference>
<evidence type="ECO:0000259" key="15">
    <source>
        <dbReference type="Pfam" id="PF07715"/>
    </source>
</evidence>
<feature type="domain" description="TonB-dependent receptor-like beta-barrel" evidence="14">
    <location>
        <begin position="216"/>
        <end position="660"/>
    </location>
</feature>
<evidence type="ECO:0000256" key="1">
    <source>
        <dbReference type="ARBA" id="ARBA00004571"/>
    </source>
</evidence>